<name>A0A0R1SEH3_9LACO</name>
<dbReference type="PATRIC" id="fig|1423739.3.peg.2728"/>
<dbReference type="GO" id="GO:0004553">
    <property type="term" value="F:hydrolase activity, hydrolyzing O-glycosyl compounds"/>
    <property type="evidence" value="ECO:0007669"/>
    <property type="project" value="InterPro"/>
</dbReference>
<dbReference type="Gene3D" id="2.60.40.1760">
    <property type="entry name" value="glycosyl hydrolase (family 31)"/>
    <property type="match status" value="1"/>
</dbReference>
<evidence type="ECO:0000256" key="4">
    <source>
        <dbReference type="RuleBase" id="RU361185"/>
    </source>
</evidence>
<dbReference type="PROSITE" id="PS00129">
    <property type="entry name" value="GLYCOSYL_HYDROL_F31_1"/>
    <property type="match status" value="1"/>
</dbReference>
<feature type="domain" description="Glycoside hydrolase family 31 N-terminal" evidence="6">
    <location>
        <begin position="37"/>
        <end position="226"/>
    </location>
</feature>
<evidence type="ECO:0000256" key="3">
    <source>
        <dbReference type="ARBA" id="ARBA00023295"/>
    </source>
</evidence>
<dbReference type="GO" id="GO:0005975">
    <property type="term" value="P:carbohydrate metabolic process"/>
    <property type="evidence" value="ECO:0007669"/>
    <property type="project" value="InterPro"/>
</dbReference>
<gene>
    <name evidence="9" type="ORF">FC85_GL002631</name>
</gene>
<dbReference type="Gene3D" id="3.20.20.80">
    <property type="entry name" value="Glycosidases"/>
    <property type="match status" value="2"/>
</dbReference>
<reference evidence="9 10" key="1">
    <citation type="journal article" date="2015" name="Genome Announc.">
        <title>Expanding the biotechnology potential of lactobacilli through comparative genomics of 213 strains and associated genera.</title>
        <authorList>
            <person name="Sun Z."/>
            <person name="Harris H.M."/>
            <person name="McCann A."/>
            <person name="Guo C."/>
            <person name="Argimon S."/>
            <person name="Zhang W."/>
            <person name="Yang X."/>
            <person name="Jeffery I.B."/>
            <person name="Cooney J.C."/>
            <person name="Kagawa T.F."/>
            <person name="Liu W."/>
            <person name="Song Y."/>
            <person name="Salvetti E."/>
            <person name="Wrobel A."/>
            <person name="Rasinkangas P."/>
            <person name="Parkhill J."/>
            <person name="Rea M.C."/>
            <person name="O'Sullivan O."/>
            <person name="Ritari J."/>
            <person name="Douillard F.P."/>
            <person name="Paul Ross R."/>
            <person name="Yang R."/>
            <person name="Briner A.E."/>
            <person name="Felis G.E."/>
            <person name="de Vos W.M."/>
            <person name="Barrangou R."/>
            <person name="Klaenhammer T.R."/>
            <person name="Caufield P.W."/>
            <person name="Cui Y."/>
            <person name="Zhang H."/>
            <person name="O'Toole P.W."/>
        </authorList>
    </citation>
    <scope>NUCLEOTIDE SEQUENCE [LARGE SCALE GENOMIC DNA]</scope>
    <source>
        <strain evidence="9 10">DSM 14421</strain>
    </source>
</reference>
<dbReference type="CDD" id="cd14752">
    <property type="entry name" value="GH31_N"/>
    <property type="match status" value="1"/>
</dbReference>
<dbReference type="GO" id="GO:0030246">
    <property type="term" value="F:carbohydrate binding"/>
    <property type="evidence" value="ECO:0007669"/>
    <property type="project" value="InterPro"/>
</dbReference>
<dbReference type="InterPro" id="IPR000322">
    <property type="entry name" value="Glyco_hydro_31_TIM"/>
</dbReference>
<comment type="caution">
    <text evidence="9">The sequence shown here is derived from an EMBL/GenBank/DDBJ whole genome shotgun (WGS) entry which is preliminary data.</text>
</comment>
<feature type="domain" description="DUF5110" evidence="7">
    <location>
        <begin position="703"/>
        <end position="764"/>
    </location>
</feature>
<evidence type="ECO:0000259" key="8">
    <source>
        <dbReference type="Pfam" id="PF21365"/>
    </source>
</evidence>
<accession>A0A0R1SEH3</accession>
<sequence>MKINIELNLKGSLDMETLPSVTQANQTMTFNYPNRHLQISVLTPEIIRVFEFRGDKGQSYAVEGNKQQPTTFTLNKNDNHYELKTDSLLLKIDADQHIDVYDQADHQLITDYRGSRSPLDRGIDEAHKQLVEAEGHTVSQSVNGDDNGYYEVVKSLAANEHLYGLGDKTGYLDKRGYEYDNWNTDNPAPQMENFTKLYKSIPVMYGLKNGYPYGLFFDNPYRSHFDMGKENSNYYFYSAVAGNLDYYILGGQTFKDVVTNYTYLTGRVPLPQKWTLGYQQSRWGYSISQQEVETIADHLKKSKLPCDAIHFDIDYMRGYRVFTWNNEAYQNDPKAFLQNLKQRGIKIVTIIDPGVKKDPDYSVYSEGVKKGYFVKTPDGQVYINKVWPGDSAFPDFGRPEVRNWWAQNTKFLTDIGVAGIWNDMNEPASFDGDIPDNIVFSDQELKSAHQKMHNVYGHNMAKATYEGLKTHQGKRPYIITRAAYAGTQKYSTVWTGDNRSLWAHIQMMIPQLCNLGLSGFAFAGTDIGGFGSDTTPELLTRWIEAAIFSPLLRNHSAMGTRHQEPWSFGEPTLSIYRRYLQLRYHLIPYMYDLFAQETKTGLPIMRPLVLNYDDDPRVTDIDNEFMVGNSLLVAPIVEKSQTKRLVYLPAGQWIDFWNHREYTGGKDIVVNAPLDKLPLFVQKNAILPWGQQVDHISEDPDDEMTFHVWGDEGHYDHYQDNGMDFNYQKGEFNRYAISVNRNQVSVKLLHQGFKSVYRKIKVVLPEKTVTLTYEPRTSRYL</sequence>
<dbReference type="InterPro" id="IPR030458">
    <property type="entry name" value="Glyco_hydro_31_AS"/>
</dbReference>
<feature type="domain" description="Glycoside hydrolase family 31 TIM barrel" evidence="5">
    <location>
        <begin position="269"/>
        <end position="593"/>
    </location>
</feature>
<dbReference type="InterPro" id="IPR017853">
    <property type="entry name" value="GH"/>
</dbReference>
<dbReference type="EMBL" id="AZEY01000029">
    <property type="protein sequence ID" value="KRL67773.1"/>
    <property type="molecule type" value="Genomic_DNA"/>
</dbReference>
<proteinExistence type="inferred from homology"/>
<dbReference type="Pfam" id="PF01055">
    <property type="entry name" value="Glyco_hydro_31_2nd"/>
    <property type="match status" value="1"/>
</dbReference>
<evidence type="ECO:0000313" key="10">
    <source>
        <dbReference type="Proteomes" id="UP000052013"/>
    </source>
</evidence>
<dbReference type="InterPro" id="IPR025887">
    <property type="entry name" value="Glyco_hydro_31_N_dom"/>
</dbReference>
<dbReference type="SUPFAM" id="SSF51011">
    <property type="entry name" value="Glycosyl hydrolase domain"/>
    <property type="match status" value="1"/>
</dbReference>
<evidence type="ECO:0000313" key="9">
    <source>
        <dbReference type="EMBL" id="KRL67773.1"/>
    </source>
</evidence>
<evidence type="ECO:0000259" key="7">
    <source>
        <dbReference type="Pfam" id="PF17137"/>
    </source>
</evidence>
<dbReference type="AlphaFoldDB" id="A0A0R1SEH3"/>
<keyword evidence="2 4" id="KW-0378">Hydrolase</keyword>
<evidence type="ECO:0000259" key="6">
    <source>
        <dbReference type="Pfam" id="PF13802"/>
    </source>
</evidence>
<evidence type="ECO:0000256" key="2">
    <source>
        <dbReference type="ARBA" id="ARBA00022801"/>
    </source>
</evidence>
<dbReference type="InterPro" id="IPR013780">
    <property type="entry name" value="Glyco_hydro_b"/>
</dbReference>
<dbReference type="CDD" id="cd06604">
    <property type="entry name" value="GH31_glucosidase_II_MalA"/>
    <property type="match status" value="1"/>
</dbReference>
<dbReference type="PANTHER" id="PTHR22762:SF166">
    <property type="entry name" value="ALPHA-GLUCOSIDASE"/>
    <property type="match status" value="1"/>
</dbReference>
<organism evidence="9 10">
    <name type="scientific">Lentilactobacillus diolivorans DSM 14421</name>
    <dbReference type="NCBI Taxonomy" id="1423739"/>
    <lineage>
        <taxon>Bacteria</taxon>
        <taxon>Bacillati</taxon>
        <taxon>Bacillota</taxon>
        <taxon>Bacilli</taxon>
        <taxon>Lactobacillales</taxon>
        <taxon>Lactobacillaceae</taxon>
        <taxon>Lentilactobacillus</taxon>
    </lineage>
</organism>
<dbReference type="InterPro" id="IPR011013">
    <property type="entry name" value="Gal_mutarotase_sf_dom"/>
</dbReference>
<keyword evidence="3 4" id="KW-0326">Glycosidase</keyword>
<protein>
    <submittedName>
        <fullName evidence="9">Glycosyl hydrolase, family 31</fullName>
    </submittedName>
</protein>
<dbReference type="PANTHER" id="PTHR22762">
    <property type="entry name" value="ALPHA-GLUCOSIDASE"/>
    <property type="match status" value="1"/>
</dbReference>
<evidence type="ECO:0000259" key="5">
    <source>
        <dbReference type="Pfam" id="PF01055"/>
    </source>
</evidence>
<dbReference type="STRING" id="1423739.FC85_GL002631"/>
<dbReference type="SUPFAM" id="SSF74650">
    <property type="entry name" value="Galactose mutarotase-like"/>
    <property type="match status" value="1"/>
</dbReference>
<feature type="domain" description="Glycosyl hydrolase family 31 C-terminal" evidence="8">
    <location>
        <begin position="601"/>
        <end position="687"/>
    </location>
</feature>
<dbReference type="Gene3D" id="2.60.40.1180">
    <property type="entry name" value="Golgi alpha-mannosidase II"/>
    <property type="match status" value="2"/>
</dbReference>
<dbReference type="InterPro" id="IPR048395">
    <property type="entry name" value="Glyco_hydro_31_C"/>
</dbReference>
<evidence type="ECO:0000256" key="1">
    <source>
        <dbReference type="ARBA" id="ARBA00007806"/>
    </source>
</evidence>
<dbReference type="Pfam" id="PF13802">
    <property type="entry name" value="Gal_mutarotas_2"/>
    <property type="match status" value="1"/>
</dbReference>
<dbReference type="Proteomes" id="UP000052013">
    <property type="component" value="Unassembled WGS sequence"/>
</dbReference>
<dbReference type="Pfam" id="PF21365">
    <property type="entry name" value="Glyco_hydro_31_3rd"/>
    <property type="match status" value="1"/>
</dbReference>
<dbReference type="SUPFAM" id="SSF51445">
    <property type="entry name" value="(Trans)glycosidases"/>
    <property type="match status" value="1"/>
</dbReference>
<dbReference type="Pfam" id="PF17137">
    <property type="entry name" value="DUF5110"/>
    <property type="match status" value="1"/>
</dbReference>
<comment type="similarity">
    <text evidence="1 4">Belongs to the glycosyl hydrolase 31 family.</text>
</comment>
<dbReference type="InterPro" id="IPR033403">
    <property type="entry name" value="DUF5110"/>
</dbReference>